<name>B8HEH0_PSECP</name>
<gene>
    <name evidence="1" type="ordered locus">Achl_2954</name>
</gene>
<dbReference type="KEGG" id="ach:Achl_2954"/>
<evidence type="ECO:0000313" key="2">
    <source>
        <dbReference type="Proteomes" id="UP000002505"/>
    </source>
</evidence>
<proteinExistence type="predicted"/>
<dbReference type="Pfam" id="PF14907">
    <property type="entry name" value="NTP_transf_5"/>
    <property type="match status" value="1"/>
</dbReference>
<dbReference type="HOGENOM" id="CLU_887537_0_0_11"/>
<evidence type="ECO:0000313" key="1">
    <source>
        <dbReference type="EMBL" id="ACL40915.1"/>
    </source>
</evidence>
<accession>B8HEH0</accession>
<protein>
    <recommendedName>
        <fullName evidence="3">Nucleotidyltransferase family protein</fullName>
    </recommendedName>
</protein>
<keyword evidence="2" id="KW-1185">Reference proteome</keyword>
<dbReference type="RefSeq" id="WP_015938111.1">
    <property type="nucleotide sequence ID" value="NC_011886.1"/>
</dbReference>
<dbReference type="eggNOG" id="ENOG5033X8F">
    <property type="taxonomic scope" value="Bacteria"/>
</dbReference>
<dbReference type="EMBL" id="CP001341">
    <property type="protein sequence ID" value="ACL40915.1"/>
    <property type="molecule type" value="Genomic_DNA"/>
</dbReference>
<dbReference type="Gene3D" id="3.30.460.40">
    <property type="match status" value="1"/>
</dbReference>
<dbReference type="InterPro" id="IPR039498">
    <property type="entry name" value="NTP_transf_5"/>
</dbReference>
<organism evidence="1 2">
    <name type="scientific">Pseudarthrobacter chlorophenolicus (strain ATCC 700700 / DSM 12829 / CIP 107037 / JCM 12360 / KCTC 9906 / NCIMB 13794 / A6)</name>
    <name type="common">Arthrobacter chlorophenolicus</name>
    <dbReference type="NCBI Taxonomy" id="452863"/>
    <lineage>
        <taxon>Bacteria</taxon>
        <taxon>Bacillati</taxon>
        <taxon>Actinomycetota</taxon>
        <taxon>Actinomycetes</taxon>
        <taxon>Micrococcales</taxon>
        <taxon>Micrococcaceae</taxon>
        <taxon>Pseudarthrobacter</taxon>
    </lineage>
</organism>
<dbReference type="Proteomes" id="UP000002505">
    <property type="component" value="Chromosome"/>
</dbReference>
<evidence type="ECO:0008006" key="3">
    <source>
        <dbReference type="Google" id="ProtNLM"/>
    </source>
</evidence>
<sequence length="301" mass="32963">MSNPNDNAELSVDEGVLLGHALVARVAAELGIRAFFIKGPASVLQGLRKPKTSGDVDVFVSPQDLDAVVAALQGRGWRKRPVDPDSKTFPKHSVTVDHPEWPCCIDVHFRFPGMEAPASDCFETMWANTEQLALAGQDIRVPSKPLAILILALHALRSPDLPPCREDLDFLTALTREEALASAILELSESTGSLAATRPFLGDLIPASLVPVWPEVSTEWRNRLLAQEPGSARIIALVQAPWQEKPLMLLRAVFPGRQVLLSRDVHANMSLKGVLVQNAARWGRFSRALPKIARDLNRYSG</sequence>
<dbReference type="OrthoDB" id="3782133at2"/>
<dbReference type="STRING" id="452863.Achl_2954"/>
<reference evidence="1" key="1">
    <citation type="submission" date="2009-01" db="EMBL/GenBank/DDBJ databases">
        <title>Complete sequence of chromosome of Arthrobacter chlorophenolicus A6.</title>
        <authorList>
            <consortium name="US DOE Joint Genome Institute"/>
            <person name="Lucas S."/>
            <person name="Copeland A."/>
            <person name="Lapidus A."/>
            <person name="Glavina del Rio T."/>
            <person name="Tice H."/>
            <person name="Bruce D."/>
            <person name="Goodwin L."/>
            <person name="Pitluck S."/>
            <person name="Goltsman E."/>
            <person name="Clum A."/>
            <person name="Larimer F."/>
            <person name="Land M."/>
            <person name="Hauser L."/>
            <person name="Kyrpides N."/>
            <person name="Mikhailova N."/>
            <person name="Jansson J."/>
            <person name="Richardson P."/>
        </authorList>
    </citation>
    <scope>NUCLEOTIDE SEQUENCE [LARGE SCALE GENOMIC DNA]</scope>
    <source>
        <strain evidence="1">A6</strain>
    </source>
</reference>
<dbReference type="AlphaFoldDB" id="B8HEH0"/>